<protein>
    <submittedName>
        <fullName evidence="1">1358_t:CDS:1</fullName>
    </submittedName>
</protein>
<sequence length="61" mass="7226">MAVGEYRFTKTRNIKKPEQDLMYHLIMEAWNDILPEIIIKSFKKCRISNALDDSKNELIGR</sequence>
<dbReference type="Proteomes" id="UP000789702">
    <property type="component" value="Unassembled WGS sequence"/>
</dbReference>
<feature type="non-terminal residue" evidence="1">
    <location>
        <position position="61"/>
    </location>
</feature>
<gene>
    <name evidence="1" type="ORF">DHETER_LOCUS10551</name>
</gene>
<organism evidence="1 2">
    <name type="scientific">Dentiscutata heterogama</name>
    <dbReference type="NCBI Taxonomy" id="1316150"/>
    <lineage>
        <taxon>Eukaryota</taxon>
        <taxon>Fungi</taxon>
        <taxon>Fungi incertae sedis</taxon>
        <taxon>Mucoromycota</taxon>
        <taxon>Glomeromycotina</taxon>
        <taxon>Glomeromycetes</taxon>
        <taxon>Diversisporales</taxon>
        <taxon>Gigasporaceae</taxon>
        <taxon>Dentiscutata</taxon>
    </lineage>
</organism>
<comment type="caution">
    <text evidence="1">The sequence shown here is derived from an EMBL/GenBank/DDBJ whole genome shotgun (WGS) entry which is preliminary data.</text>
</comment>
<proteinExistence type="predicted"/>
<accession>A0ACA9P1M6</accession>
<keyword evidence="2" id="KW-1185">Reference proteome</keyword>
<evidence type="ECO:0000313" key="1">
    <source>
        <dbReference type="EMBL" id="CAG8679135.1"/>
    </source>
</evidence>
<evidence type="ECO:0000313" key="2">
    <source>
        <dbReference type="Proteomes" id="UP000789702"/>
    </source>
</evidence>
<reference evidence="1" key="1">
    <citation type="submission" date="2021-06" db="EMBL/GenBank/DDBJ databases">
        <authorList>
            <person name="Kallberg Y."/>
            <person name="Tangrot J."/>
            <person name="Rosling A."/>
        </authorList>
    </citation>
    <scope>NUCLEOTIDE SEQUENCE</scope>
    <source>
        <strain evidence="1">IL203A</strain>
    </source>
</reference>
<name>A0ACA9P1M6_9GLOM</name>
<dbReference type="EMBL" id="CAJVPU010020980">
    <property type="protein sequence ID" value="CAG8679135.1"/>
    <property type="molecule type" value="Genomic_DNA"/>
</dbReference>